<feature type="region of interest" description="Disordered" evidence="1">
    <location>
        <begin position="55"/>
        <end position="81"/>
    </location>
</feature>
<protein>
    <submittedName>
        <fullName evidence="2">Uncharacterized protein</fullName>
    </submittedName>
</protein>
<organism evidence="2 3">
    <name type="scientific">Mesorhizobium calcicola</name>
    <dbReference type="NCBI Taxonomy" id="1300310"/>
    <lineage>
        <taxon>Bacteria</taxon>
        <taxon>Pseudomonadati</taxon>
        <taxon>Pseudomonadota</taxon>
        <taxon>Alphaproteobacteria</taxon>
        <taxon>Hyphomicrobiales</taxon>
        <taxon>Phyllobacteriaceae</taxon>
        <taxon>Mesorhizobium</taxon>
    </lineage>
</organism>
<dbReference type="EMBL" id="JBHUGY010000019">
    <property type="protein sequence ID" value="MFD2053776.1"/>
    <property type="molecule type" value="Genomic_DNA"/>
</dbReference>
<evidence type="ECO:0000313" key="3">
    <source>
        <dbReference type="Proteomes" id="UP001597349"/>
    </source>
</evidence>
<sequence>MTDAWNKLITYSEGERCRFFGETFEAKFDLVRGLKPIGPLSSKFWRRVSTVHVPKAKTAQPSGSPSRKQPTGYLTRAVGFR</sequence>
<evidence type="ECO:0000256" key="1">
    <source>
        <dbReference type="SAM" id="MobiDB-lite"/>
    </source>
</evidence>
<keyword evidence="3" id="KW-1185">Reference proteome</keyword>
<gene>
    <name evidence="2" type="ORF">ACFSQT_11975</name>
</gene>
<dbReference type="RefSeq" id="WP_379018724.1">
    <property type="nucleotide sequence ID" value="NZ_JBHUGY010000019.1"/>
</dbReference>
<proteinExistence type="predicted"/>
<dbReference type="Proteomes" id="UP001597349">
    <property type="component" value="Unassembled WGS sequence"/>
</dbReference>
<feature type="compositionally biased region" description="Polar residues" evidence="1">
    <location>
        <begin position="59"/>
        <end position="69"/>
    </location>
</feature>
<evidence type="ECO:0000313" key="2">
    <source>
        <dbReference type="EMBL" id="MFD2053776.1"/>
    </source>
</evidence>
<reference evidence="3" key="1">
    <citation type="journal article" date="2019" name="Int. J. Syst. Evol. Microbiol.">
        <title>The Global Catalogue of Microorganisms (GCM) 10K type strain sequencing project: providing services to taxonomists for standard genome sequencing and annotation.</title>
        <authorList>
            <consortium name="The Broad Institute Genomics Platform"/>
            <consortium name="The Broad Institute Genome Sequencing Center for Infectious Disease"/>
            <person name="Wu L."/>
            <person name="Ma J."/>
        </authorList>
    </citation>
    <scope>NUCLEOTIDE SEQUENCE [LARGE SCALE GENOMIC DNA]</scope>
    <source>
        <strain evidence="3">CGMCC 1.16226</strain>
    </source>
</reference>
<accession>A0ABW4WC52</accession>
<comment type="caution">
    <text evidence="2">The sequence shown here is derived from an EMBL/GenBank/DDBJ whole genome shotgun (WGS) entry which is preliminary data.</text>
</comment>
<name>A0ABW4WC52_9HYPH</name>